<sequence length="645" mass="67928">MLTLSLAAGPSMAHPGAGDLEGDASHPETGAHDHDGGVSAPTDPSDALESHDAATEGVISSGPTTKKNKNLALTGRGERLAPDATTDVWTLGKYAYLGTFNSPCGTGEGYGTDALVQGVEGPGVPVFDVHNANKPSYVGNIPSVEGSRINDVKVASMGGRDILVHSNEPCDGGPGGFEVYDVSEVTAPTHLAHVQVDDINVLLREDLGFTDVGVHNNYLFERDGRSYNAVQAEGLLGSFQVFDITDPADVQLVGWFGAEYLLDPGVDWATTRDFGLILDANDYLTSGFGSSANKFLHDHFVTPDGRQAYLANWDAGLLLVDLGDLDGSPASLISQAIDVENGSLDGEVNSHSVWPTADGRTVVEGEEDFDAIVSDKPLSNFTFGEHPTNTIYGVGISPIAGDDFEASQTGNTVTISSTRVEVSAGPLADNSYPAVEGGGNQPKLGEDTLEGEAVWIGRACDGDELLNADTFEESNIAVVRRGGCAFADKLANAAELGAAAIVVSNNVRNDTPWSGLRIWDYSDPANPVLASTFDTVCSADPFDESCDPRGTYSSHNVVVDGDRAYVSWYSDGVLVLDISDPYHPVEVGRYTQSGPAFEEANGGPQDVWGVYKEAGSPRVYASDRNGGLYVLKELGKGTLKQQGQG</sequence>
<feature type="compositionally biased region" description="Basic and acidic residues" evidence="1">
    <location>
        <begin position="23"/>
        <end position="36"/>
    </location>
</feature>
<dbReference type="InterPro" id="IPR046450">
    <property type="entry name" value="PA_dom_sf"/>
</dbReference>
<dbReference type="SUPFAM" id="SSF52025">
    <property type="entry name" value="PA domain"/>
    <property type="match status" value="1"/>
</dbReference>
<name>A0ABT8TPE9_9ACTN</name>
<dbReference type="EMBL" id="JAULSC010000004">
    <property type="protein sequence ID" value="MDO3395249.1"/>
    <property type="molecule type" value="Genomic_DNA"/>
</dbReference>
<protein>
    <recommendedName>
        <fullName evidence="2">PA domain-containing protein</fullName>
    </recommendedName>
</protein>
<dbReference type="Gene3D" id="3.50.30.30">
    <property type="match status" value="1"/>
</dbReference>
<reference evidence="3" key="1">
    <citation type="submission" date="2023-06" db="EMBL/GenBank/DDBJ databases">
        <title>Genome sequence of Nocardioides sp. SOB44.</title>
        <authorList>
            <person name="Zhang G."/>
        </authorList>
    </citation>
    <scope>NUCLEOTIDE SEQUENCE</scope>
    <source>
        <strain evidence="3">SOB44</strain>
    </source>
</reference>
<accession>A0ABT8TPE9</accession>
<evidence type="ECO:0000259" key="2">
    <source>
        <dbReference type="Pfam" id="PF02225"/>
    </source>
</evidence>
<evidence type="ECO:0000256" key="1">
    <source>
        <dbReference type="SAM" id="MobiDB-lite"/>
    </source>
</evidence>
<feature type="domain" description="PA" evidence="2">
    <location>
        <begin position="467"/>
        <end position="509"/>
    </location>
</feature>
<evidence type="ECO:0000313" key="3">
    <source>
        <dbReference type="EMBL" id="MDO3395249.1"/>
    </source>
</evidence>
<dbReference type="Pfam" id="PF08309">
    <property type="entry name" value="LVIVD"/>
    <property type="match status" value="2"/>
</dbReference>
<feature type="region of interest" description="Disordered" evidence="1">
    <location>
        <begin position="1"/>
        <end position="71"/>
    </location>
</feature>
<gene>
    <name evidence="3" type="ORF">QWJ41_05935</name>
</gene>
<keyword evidence="4" id="KW-1185">Reference proteome</keyword>
<dbReference type="Pfam" id="PF02225">
    <property type="entry name" value="PA"/>
    <property type="match status" value="1"/>
</dbReference>
<proteinExistence type="predicted"/>
<evidence type="ECO:0000313" key="4">
    <source>
        <dbReference type="Proteomes" id="UP001168363"/>
    </source>
</evidence>
<dbReference type="Proteomes" id="UP001168363">
    <property type="component" value="Unassembled WGS sequence"/>
</dbReference>
<dbReference type="InterPro" id="IPR003137">
    <property type="entry name" value="PA_domain"/>
</dbReference>
<comment type="caution">
    <text evidence="3">The sequence shown here is derived from an EMBL/GenBank/DDBJ whole genome shotgun (WGS) entry which is preliminary data.</text>
</comment>
<dbReference type="RefSeq" id="WP_302706440.1">
    <property type="nucleotide sequence ID" value="NZ_JAULSC010000004.1"/>
</dbReference>
<organism evidence="3 4">
    <name type="scientific">Nocardioides cremeus</name>
    <dbReference type="NCBI Taxonomy" id="3058044"/>
    <lineage>
        <taxon>Bacteria</taxon>
        <taxon>Bacillati</taxon>
        <taxon>Actinomycetota</taxon>
        <taxon>Actinomycetes</taxon>
        <taxon>Propionibacteriales</taxon>
        <taxon>Nocardioidaceae</taxon>
        <taxon>Nocardioides</taxon>
    </lineage>
</organism>
<dbReference type="InterPro" id="IPR013211">
    <property type="entry name" value="LVIVD"/>
</dbReference>